<keyword evidence="1" id="KW-1133">Transmembrane helix</keyword>
<keyword evidence="1" id="KW-0812">Transmembrane</keyword>
<dbReference type="Proteomes" id="UP000254502">
    <property type="component" value="Unassembled WGS sequence"/>
</dbReference>
<proteinExistence type="predicted"/>
<dbReference type="RefSeq" id="WP_111762057.1">
    <property type="nucleotide sequence ID" value="NZ_CP176566.1"/>
</dbReference>
<organism evidence="2 3">
    <name type="scientific">Staphylococcus aureus</name>
    <dbReference type="NCBI Taxonomy" id="1280"/>
    <lineage>
        <taxon>Bacteria</taxon>
        <taxon>Bacillati</taxon>
        <taxon>Bacillota</taxon>
        <taxon>Bacilli</taxon>
        <taxon>Bacillales</taxon>
        <taxon>Staphylococcaceae</taxon>
        <taxon>Staphylococcus</taxon>
    </lineage>
</organism>
<sequence length="188" mass="22148">MELETTTIISICTALLSLLSLSIAYFNRLDNVRPKIFVMYRDQRDDQGRVRKEWLEIKNLGKSPAIITKVKVICELDILTFNEEIEFIDIKERAKSHYMSLENVLNNRCKNKILQPEYEIIIDLNMVAMCEYGKIDKFKFLDELEKYRLENALANCDYDISIKVKYTSNIIKIFSKTRFSTKNKVIIK</sequence>
<protein>
    <submittedName>
        <fullName evidence="2">Uncharacterized protein</fullName>
    </submittedName>
</protein>
<dbReference type="AlphaFoldDB" id="A0A380E2T9"/>
<name>A0A380E2T9_STAAU</name>
<reference evidence="2 3" key="1">
    <citation type="submission" date="2018-06" db="EMBL/GenBank/DDBJ databases">
        <authorList>
            <consortium name="Pathogen Informatics"/>
            <person name="Doyle S."/>
        </authorList>
    </citation>
    <scope>NUCLEOTIDE SEQUENCE [LARGE SCALE GENOMIC DNA]</scope>
    <source>
        <strain evidence="2 3">NCTC5664</strain>
    </source>
</reference>
<dbReference type="EMBL" id="UHAQ01000003">
    <property type="protein sequence ID" value="SUK87793.1"/>
    <property type="molecule type" value="Genomic_DNA"/>
</dbReference>
<feature type="transmembrane region" description="Helical" evidence="1">
    <location>
        <begin position="6"/>
        <end position="26"/>
    </location>
</feature>
<evidence type="ECO:0000313" key="2">
    <source>
        <dbReference type="EMBL" id="SUK87793.1"/>
    </source>
</evidence>
<gene>
    <name evidence="2" type="ORF">NCTC5664_02913</name>
</gene>
<accession>A0A380E2T9</accession>
<evidence type="ECO:0000256" key="1">
    <source>
        <dbReference type="SAM" id="Phobius"/>
    </source>
</evidence>
<keyword evidence="1" id="KW-0472">Membrane</keyword>
<evidence type="ECO:0000313" key="3">
    <source>
        <dbReference type="Proteomes" id="UP000254502"/>
    </source>
</evidence>